<protein>
    <submittedName>
        <fullName evidence="2">DUF1266 domain-containing protein</fullName>
    </submittedName>
</protein>
<reference evidence="2 3" key="1">
    <citation type="submission" date="2020-10" db="EMBL/GenBank/DDBJ databases">
        <title>The genome sequence of Chitinilyticum litopenaei 4Y14.</title>
        <authorList>
            <person name="Liu Y."/>
        </authorList>
    </citation>
    <scope>NUCLEOTIDE SEQUENCE [LARGE SCALE GENOMIC DNA]</scope>
    <source>
        <strain evidence="2 3">4Y14</strain>
    </source>
</reference>
<accession>A0A8J7FKU9</accession>
<evidence type="ECO:0000313" key="3">
    <source>
        <dbReference type="Proteomes" id="UP000604481"/>
    </source>
</evidence>
<evidence type="ECO:0000313" key="2">
    <source>
        <dbReference type="EMBL" id="MBE9608294.1"/>
    </source>
</evidence>
<dbReference type="EMBL" id="JADFUA010000001">
    <property type="protein sequence ID" value="MBE9608294.1"/>
    <property type="molecule type" value="Genomic_DNA"/>
</dbReference>
<gene>
    <name evidence="2" type="ORF">INR99_02925</name>
</gene>
<dbReference type="AlphaFoldDB" id="A0A8J7FKU9"/>
<organism evidence="2 3">
    <name type="scientific">Chitinilyticum piscinae</name>
    <dbReference type="NCBI Taxonomy" id="2866724"/>
    <lineage>
        <taxon>Bacteria</taxon>
        <taxon>Pseudomonadati</taxon>
        <taxon>Pseudomonadota</taxon>
        <taxon>Betaproteobacteria</taxon>
        <taxon>Neisseriales</taxon>
        <taxon>Chitinibacteraceae</taxon>
        <taxon>Chitinilyticum</taxon>
    </lineage>
</organism>
<sequence length="264" mass="29025">MKALFKLLAAVLVLALFPLFLIWRLLRALLPGRPATAAQPAVADDGLPAQYRRRWALALADILLRRNQLPTDSADLLLPLAPAARASLRAAVLQECGLAVQSAEAQPAAARRLLRLWLAGFSDEHHFFYAHCAEHESVRDALAFDCARVAFLVRCLALLELIPQDEAWLVLFLNAQRAQDVFRGWDDFGMAYARARAVWVRHAGQGGPASQRARLEVEDYLNLAGSNWRTLPWAAAAIFAPEPLPAEADPDLPCRAEPALATAN</sequence>
<keyword evidence="3" id="KW-1185">Reference proteome</keyword>
<proteinExistence type="predicted"/>
<comment type="caution">
    <text evidence="2">The sequence shown here is derived from an EMBL/GenBank/DDBJ whole genome shotgun (WGS) entry which is preliminary data.</text>
</comment>
<evidence type="ECO:0000259" key="1">
    <source>
        <dbReference type="Pfam" id="PF06889"/>
    </source>
</evidence>
<name>A0A8J7FKU9_9NEIS</name>
<dbReference type="Pfam" id="PF06889">
    <property type="entry name" value="DUF1266"/>
    <property type="match status" value="1"/>
</dbReference>
<feature type="domain" description="DUF1266" evidence="1">
    <location>
        <begin position="112"/>
        <end position="233"/>
    </location>
</feature>
<dbReference type="RefSeq" id="WP_194114787.1">
    <property type="nucleotide sequence ID" value="NZ_JADFUA010000001.1"/>
</dbReference>
<dbReference type="InterPro" id="IPR009677">
    <property type="entry name" value="DUF1266"/>
</dbReference>
<dbReference type="Proteomes" id="UP000604481">
    <property type="component" value="Unassembled WGS sequence"/>
</dbReference>